<feature type="chain" id="PRO_5011701427" description="CS1 type fimbrial major subunit" evidence="1">
    <location>
        <begin position="19"/>
        <end position="122"/>
    </location>
</feature>
<dbReference type="AlphaFoldDB" id="A0A1G8PZZ5"/>
<evidence type="ECO:0000313" key="2">
    <source>
        <dbReference type="EMBL" id="SDI98017.1"/>
    </source>
</evidence>
<reference evidence="3" key="1">
    <citation type="submission" date="2016-10" db="EMBL/GenBank/DDBJ databases">
        <authorList>
            <person name="Varghese N."/>
            <person name="Submissions S."/>
        </authorList>
    </citation>
    <scope>NUCLEOTIDE SEQUENCE [LARGE SCALE GENOMIC DNA]</scope>
    <source>
        <strain evidence="3">DSM 23317</strain>
    </source>
</reference>
<organism evidence="2 3">
    <name type="scientific">Ferrimonas sediminum</name>
    <dbReference type="NCBI Taxonomy" id="718193"/>
    <lineage>
        <taxon>Bacteria</taxon>
        <taxon>Pseudomonadati</taxon>
        <taxon>Pseudomonadota</taxon>
        <taxon>Gammaproteobacteria</taxon>
        <taxon>Alteromonadales</taxon>
        <taxon>Ferrimonadaceae</taxon>
        <taxon>Ferrimonas</taxon>
    </lineage>
</organism>
<proteinExistence type="predicted"/>
<feature type="signal peptide" evidence="1">
    <location>
        <begin position="1"/>
        <end position="18"/>
    </location>
</feature>
<accession>A0A1G8PZZ5</accession>
<keyword evidence="1" id="KW-0732">Signal</keyword>
<keyword evidence="3" id="KW-1185">Reference proteome</keyword>
<evidence type="ECO:0000256" key="1">
    <source>
        <dbReference type="SAM" id="SignalP"/>
    </source>
</evidence>
<dbReference type="RefSeq" id="WP_090363873.1">
    <property type="nucleotide sequence ID" value="NZ_FNEM01000004.1"/>
</dbReference>
<sequence length="122" mass="12738">MKPLFALMLAALASQASAATVDVSIELSLPGSDPMTLQVSPEANEWAHYPLGDYQLSIRPSTSSDQKDDIITVDAILTQGAGNNTNQLLMPAITVLSGDKGAIELGKPPRSVNFAVSATLAD</sequence>
<gene>
    <name evidence="2" type="ORF">SAMN04488540_104144</name>
</gene>
<dbReference type="OrthoDB" id="6400842at2"/>
<evidence type="ECO:0000313" key="3">
    <source>
        <dbReference type="Proteomes" id="UP000199527"/>
    </source>
</evidence>
<evidence type="ECO:0008006" key="4">
    <source>
        <dbReference type="Google" id="ProtNLM"/>
    </source>
</evidence>
<name>A0A1G8PZZ5_9GAMM</name>
<dbReference type="EMBL" id="FNEM01000004">
    <property type="protein sequence ID" value="SDI98017.1"/>
    <property type="molecule type" value="Genomic_DNA"/>
</dbReference>
<dbReference type="Proteomes" id="UP000199527">
    <property type="component" value="Unassembled WGS sequence"/>
</dbReference>
<protein>
    <recommendedName>
        <fullName evidence="4">CS1 type fimbrial major subunit</fullName>
    </recommendedName>
</protein>